<proteinExistence type="predicted"/>
<reference evidence="1" key="1">
    <citation type="submission" date="2012-03" db="EMBL/GenBank/DDBJ databases">
        <title>Functional metagenomics reveals considerable lignocellulase gene clusters in the gut microbiome of a wood-feeding higher termite.</title>
        <authorList>
            <person name="Liu N."/>
        </authorList>
    </citation>
    <scope>NUCLEOTIDE SEQUENCE</scope>
</reference>
<evidence type="ECO:0000313" key="1">
    <source>
        <dbReference type="EMBL" id="AGS52423.1"/>
    </source>
</evidence>
<dbReference type="AlphaFoldDB" id="A0A806JZV9"/>
<sequence length="70" mass="8080">MAIKTNRRFTSKTQHTAARMYILPSVNLILTVSHNYEIFYITNDEWENSAYCSISRVKTHIGSANYSIHA</sequence>
<accession>A0A806JZV9</accession>
<protein>
    <submittedName>
        <fullName evidence="1">Uncharacterized protein</fullName>
    </submittedName>
</protein>
<name>A0A806JZV9_9BACT</name>
<dbReference type="EMBL" id="JQ844192">
    <property type="protein sequence ID" value="AGS52423.1"/>
    <property type="molecule type" value="Genomic_DNA"/>
</dbReference>
<organism evidence="1">
    <name type="scientific">uncultured bacterium contig00085</name>
    <dbReference type="NCBI Taxonomy" id="1181558"/>
    <lineage>
        <taxon>Bacteria</taxon>
        <taxon>environmental samples</taxon>
    </lineage>
</organism>